<name>A0AA43ZGG3_9HYPH</name>
<dbReference type="AlphaFoldDB" id="A0AA43ZGG3"/>
<dbReference type="EMBL" id="JAANCM010000004">
    <property type="protein sequence ID" value="NHT75976.1"/>
    <property type="molecule type" value="Genomic_DNA"/>
</dbReference>
<dbReference type="EMBL" id="JAANCM010000004">
    <property type="protein sequence ID" value="NHT75916.1"/>
    <property type="molecule type" value="Genomic_DNA"/>
</dbReference>
<gene>
    <name evidence="2" type="ORF">G8E10_09180</name>
    <name evidence="3" type="ORF">G8E10_09515</name>
</gene>
<sequence>MTDAYQPKYAWKRTQIDENDPPTDLDWQGFDGDGYVGRIRKETNGPTKGKWQWAGGYPRTHGGRPPTPNTGWVDTARQATQKCEEYWDLAHKVMTRL</sequence>
<dbReference type="RefSeq" id="WP_167128281.1">
    <property type="nucleotide sequence ID" value="NZ_JAANCM010000004.1"/>
</dbReference>
<reference evidence="3" key="1">
    <citation type="submission" date="2020-03" db="EMBL/GenBank/DDBJ databases">
        <title>Ferranicluibacter endophyticum gen. nov., sp. nov., a new genus isolated from Rubus ulmifolius Schott. stem.</title>
        <authorList>
            <person name="Roca-Couso R."/>
            <person name="Flores-Felix J.D."/>
            <person name="Igual J.M."/>
            <person name="Rivas R."/>
        </authorList>
    </citation>
    <scope>NUCLEOTIDE SEQUENCE</scope>
    <source>
        <strain evidence="3">CRRU44</strain>
    </source>
</reference>
<organism evidence="3 4">
    <name type="scientific">Ferranicluibacter rubi</name>
    <dbReference type="NCBI Taxonomy" id="2715133"/>
    <lineage>
        <taxon>Bacteria</taxon>
        <taxon>Pseudomonadati</taxon>
        <taxon>Pseudomonadota</taxon>
        <taxon>Alphaproteobacteria</taxon>
        <taxon>Hyphomicrobiales</taxon>
        <taxon>Rhizobiaceae</taxon>
        <taxon>Ferranicluibacter</taxon>
    </lineage>
</organism>
<keyword evidence="4" id="KW-1185">Reference proteome</keyword>
<comment type="caution">
    <text evidence="3">The sequence shown here is derived from an EMBL/GenBank/DDBJ whole genome shotgun (WGS) entry which is preliminary data.</text>
</comment>
<dbReference type="Proteomes" id="UP001155840">
    <property type="component" value="Unassembled WGS sequence"/>
</dbReference>
<evidence type="ECO:0000256" key="1">
    <source>
        <dbReference type="SAM" id="MobiDB-lite"/>
    </source>
</evidence>
<evidence type="ECO:0000313" key="4">
    <source>
        <dbReference type="Proteomes" id="UP001155840"/>
    </source>
</evidence>
<protein>
    <submittedName>
        <fullName evidence="3">Uncharacterized protein</fullName>
    </submittedName>
</protein>
<feature type="region of interest" description="Disordered" evidence="1">
    <location>
        <begin position="1"/>
        <end position="31"/>
    </location>
</feature>
<evidence type="ECO:0000313" key="2">
    <source>
        <dbReference type="EMBL" id="NHT75916.1"/>
    </source>
</evidence>
<proteinExistence type="predicted"/>
<accession>A0AA43ZGG3</accession>
<evidence type="ECO:0000313" key="3">
    <source>
        <dbReference type="EMBL" id="NHT75976.1"/>
    </source>
</evidence>